<gene>
    <name evidence="1" type="ORF">RFULGI_LOCUS8111</name>
</gene>
<reference evidence="1" key="1">
    <citation type="submission" date="2021-06" db="EMBL/GenBank/DDBJ databases">
        <authorList>
            <person name="Kallberg Y."/>
            <person name="Tangrot J."/>
            <person name="Rosling A."/>
        </authorList>
    </citation>
    <scope>NUCLEOTIDE SEQUENCE</scope>
    <source>
        <strain evidence="1">IN212</strain>
    </source>
</reference>
<name>A0A9N9DNU9_9GLOM</name>
<dbReference type="OrthoDB" id="2442414at2759"/>
<accession>A0A9N9DNU9</accession>
<dbReference type="Proteomes" id="UP000789396">
    <property type="component" value="Unassembled WGS sequence"/>
</dbReference>
<dbReference type="EMBL" id="CAJVPZ010012656">
    <property type="protein sequence ID" value="CAG8641850.1"/>
    <property type="molecule type" value="Genomic_DNA"/>
</dbReference>
<comment type="caution">
    <text evidence="1">The sequence shown here is derived from an EMBL/GenBank/DDBJ whole genome shotgun (WGS) entry which is preliminary data.</text>
</comment>
<protein>
    <submittedName>
        <fullName evidence="1">301_t:CDS:1</fullName>
    </submittedName>
</protein>
<dbReference type="AlphaFoldDB" id="A0A9N9DNU9"/>
<evidence type="ECO:0000313" key="2">
    <source>
        <dbReference type="Proteomes" id="UP000789396"/>
    </source>
</evidence>
<evidence type="ECO:0000313" key="1">
    <source>
        <dbReference type="EMBL" id="CAG8641850.1"/>
    </source>
</evidence>
<sequence>MEYTPEFDAVDYADDQEACLEELFNHFDQFVEQLQDNNNIDTDKLPASAVLIKRDKNPLRGKPVEGIEYSVLINTDFHKWIQKFGKSTGATYVRHIIERNQGNVILRVTYKCHHTGTYQSTAVIEDVRRSERAFEAGNWISDNQNMKFQTNE</sequence>
<keyword evidence="2" id="KW-1185">Reference proteome</keyword>
<proteinExistence type="predicted"/>
<organism evidence="1 2">
    <name type="scientific">Racocetra fulgida</name>
    <dbReference type="NCBI Taxonomy" id="60492"/>
    <lineage>
        <taxon>Eukaryota</taxon>
        <taxon>Fungi</taxon>
        <taxon>Fungi incertae sedis</taxon>
        <taxon>Mucoromycota</taxon>
        <taxon>Glomeromycotina</taxon>
        <taxon>Glomeromycetes</taxon>
        <taxon>Diversisporales</taxon>
        <taxon>Gigasporaceae</taxon>
        <taxon>Racocetra</taxon>
    </lineage>
</organism>
<feature type="non-terminal residue" evidence="1">
    <location>
        <position position="152"/>
    </location>
</feature>